<gene>
    <name evidence="1" type="ORF">CAG99_11840</name>
</gene>
<dbReference type="KEGG" id="smao:CAG99_11840"/>
<evidence type="ECO:0000313" key="2">
    <source>
        <dbReference type="Proteomes" id="UP000194218"/>
    </source>
</evidence>
<evidence type="ECO:0000313" key="1">
    <source>
        <dbReference type="EMBL" id="ARQ69468.1"/>
    </source>
</evidence>
<reference evidence="1 2" key="1">
    <citation type="submission" date="2017-05" db="EMBL/GenBank/DDBJ databases">
        <title>Complete genome sequence of Streptomyces sp. SCSIO 03032 revealed the diverse biosynthetic pathways for its bioactive secondary metabolites.</title>
        <authorList>
            <person name="Ma L."/>
            <person name="Zhu Y."/>
            <person name="Zhang W."/>
            <person name="Zhang G."/>
            <person name="Tian X."/>
            <person name="Zhang S."/>
            <person name="Zhang C."/>
        </authorList>
    </citation>
    <scope>NUCLEOTIDE SEQUENCE [LARGE SCALE GENOMIC DNA]</scope>
    <source>
        <strain evidence="1 2">SCSIO 03032</strain>
    </source>
</reference>
<organism evidence="1 2">
    <name type="scientific">Streptomyces marincola</name>
    <dbReference type="NCBI Taxonomy" id="2878388"/>
    <lineage>
        <taxon>Bacteria</taxon>
        <taxon>Bacillati</taxon>
        <taxon>Actinomycetota</taxon>
        <taxon>Actinomycetes</taxon>
        <taxon>Kitasatosporales</taxon>
        <taxon>Streptomycetaceae</taxon>
        <taxon>Streptomyces</taxon>
    </lineage>
</organism>
<dbReference type="EMBL" id="CP021121">
    <property type="protein sequence ID" value="ARQ69468.1"/>
    <property type="molecule type" value="Genomic_DNA"/>
</dbReference>
<protein>
    <submittedName>
        <fullName evidence="1">Uncharacterized protein</fullName>
    </submittedName>
</protein>
<accession>A0A1W7CXC4</accession>
<proteinExistence type="predicted"/>
<dbReference type="RefSeq" id="WP_086159271.1">
    <property type="nucleotide sequence ID" value="NZ_CP021121.1"/>
</dbReference>
<keyword evidence="2" id="KW-1185">Reference proteome</keyword>
<name>A0A1W7CXC4_9ACTN</name>
<dbReference type="Proteomes" id="UP000194218">
    <property type="component" value="Chromosome"/>
</dbReference>
<sequence>MAEHHVISVRFDGGPRDGRTIDVLITGRVPLPLMLAAQQPGGLYELQCTEGRGTRYAWVDDLPARSQ</sequence>
<dbReference type="OrthoDB" id="4242568at2"/>
<dbReference type="AlphaFoldDB" id="A0A1W7CXC4"/>